<accession>A0A096CRF0</accession>
<dbReference type="Gene3D" id="3.90.1310.10">
    <property type="entry name" value="Penicillin-binding protein 2a (Domain 2)"/>
    <property type="match status" value="1"/>
</dbReference>
<dbReference type="AlphaFoldDB" id="A0A096CRF0"/>
<dbReference type="GO" id="GO:0071555">
    <property type="term" value="P:cell wall organization"/>
    <property type="evidence" value="ECO:0007669"/>
    <property type="project" value="TreeGrafter"/>
</dbReference>
<evidence type="ECO:0000313" key="3">
    <source>
        <dbReference type="Proteomes" id="UP000029585"/>
    </source>
</evidence>
<dbReference type="InterPro" id="IPR001460">
    <property type="entry name" value="PCN-bd_Tpept"/>
</dbReference>
<sequence>MKKIEKRALLCLLLAAALLLGSGLFVFRFVKNGGRWVSFAANRHLYNRQGQLSVGRVLDRDGDVLSWTEEDGTRRWYDNSTVRKATLHAVGDAQGNIGTGALVAFADQLSGYNLLTGAYSPLGAGNDLYLTLDARYNYIAYEALAGRKGAVGVYNYETGEVLCMVSTPAFDPLYPPSAEEVEGNDAYDGVYLNRFLSGTFPPGSVYKTVVLTAAIERMPDLFDRTWTCTGSTQVGDGAITCPHAHGEQDISSALANSCNGVFALLADELGEDVLEEYTVRAGLTSSYWVSGLNTAAGSFDFDGLTANELGWAGVGQYNDLANPCALMVYMGAIANGGTAAVPRLVLKTENALGLPSLPALPRHTKKLVEGDTAAALAELMAHNVTAQYGASRFPNMDVCAKSGTAEVGGGKAPHAWFAGFLRNPDAPYAFVVLVENGGSGADAAGSVAARVLDAVVNGY</sequence>
<dbReference type="Proteomes" id="UP000029585">
    <property type="component" value="Unassembled WGS sequence"/>
</dbReference>
<feature type="domain" description="Penicillin-binding protein transpeptidase" evidence="1">
    <location>
        <begin position="149"/>
        <end position="454"/>
    </location>
</feature>
<proteinExistence type="predicted"/>
<dbReference type="GO" id="GO:0008658">
    <property type="term" value="F:penicillin binding"/>
    <property type="evidence" value="ECO:0007669"/>
    <property type="project" value="InterPro"/>
</dbReference>
<dbReference type="GO" id="GO:0005886">
    <property type="term" value="C:plasma membrane"/>
    <property type="evidence" value="ECO:0007669"/>
    <property type="project" value="TreeGrafter"/>
</dbReference>
<evidence type="ECO:0000259" key="1">
    <source>
        <dbReference type="Pfam" id="PF00905"/>
    </source>
</evidence>
<evidence type="ECO:0000313" key="2">
    <source>
        <dbReference type="EMBL" id="KGF57347.1"/>
    </source>
</evidence>
<name>A0A096CRF0_FLAPL</name>
<dbReference type="InterPro" id="IPR012338">
    <property type="entry name" value="Beta-lactam/transpept-like"/>
</dbReference>
<keyword evidence="3" id="KW-1185">Reference proteome</keyword>
<dbReference type="Gene3D" id="3.40.710.10">
    <property type="entry name" value="DD-peptidase/beta-lactamase superfamily"/>
    <property type="match status" value="1"/>
</dbReference>
<gene>
    <name evidence="2" type="ORF">HMPREF9460_00281</name>
</gene>
<dbReference type="HOGENOM" id="CLU_009289_1_0_9"/>
<dbReference type="PATRIC" id="fig|742738.3.peg.294"/>
<comment type="caution">
    <text evidence="2">The sequence shown here is derived from an EMBL/GenBank/DDBJ whole genome shotgun (WGS) entry which is preliminary data.</text>
</comment>
<dbReference type="InterPro" id="IPR050515">
    <property type="entry name" value="Beta-lactam/transpept"/>
</dbReference>
<organism evidence="2 3">
    <name type="scientific">Flavonifractor plautii 1_3_50AFAA</name>
    <dbReference type="NCBI Taxonomy" id="742738"/>
    <lineage>
        <taxon>Bacteria</taxon>
        <taxon>Bacillati</taxon>
        <taxon>Bacillota</taxon>
        <taxon>Clostridia</taxon>
        <taxon>Eubacteriales</taxon>
        <taxon>Oscillospiraceae</taxon>
        <taxon>Flavonifractor</taxon>
    </lineage>
</organism>
<dbReference type="eggNOG" id="COG0768">
    <property type="taxonomic scope" value="Bacteria"/>
</dbReference>
<dbReference type="GO" id="GO:0071972">
    <property type="term" value="F:peptidoglycan L,D-transpeptidase activity"/>
    <property type="evidence" value="ECO:0007669"/>
    <property type="project" value="TreeGrafter"/>
</dbReference>
<dbReference type="EMBL" id="ADLO01000008">
    <property type="protein sequence ID" value="KGF57347.1"/>
    <property type="molecule type" value="Genomic_DNA"/>
</dbReference>
<dbReference type="RefSeq" id="WP_044938403.1">
    <property type="nucleotide sequence ID" value="NZ_KN174161.1"/>
</dbReference>
<protein>
    <recommendedName>
        <fullName evidence="1">Penicillin-binding protein transpeptidase domain-containing protein</fullName>
    </recommendedName>
</protein>
<dbReference type="Pfam" id="PF00905">
    <property type="entry name" value="Transpeptidase"/>
    <property type="match status" value="1"/>
</dbReference>
<reference evidence="2 3" key="1">
    <citation type="submission" date="2011-08" db="EMBL/GenBank/DDBJ databases">
        <title>The Genome Sequence of Clostridium orbiscindens 1_3_50AFAA.</title>
        <authorList>
            <consortium name="The Broad Institute Genome Sequencing Platform"/>
            <person name="Earl A."/>
            <person name="Ward D."/>
            <person name="Feldgarden M."/>
            <person name="Gevers D."/>
            <person name="Daigneault M."/>
            <person name="Strauss J."/>
            <person name="Allen-Vercoe E."/>
            <person name="Young S.K."/>
            <person name="Zeng Q."/>
            <person name="Gargeya S."/>
            <person name="Fitzgerald M."/>
            <person name="Haas B."/>
            <person name="Abouelleil A."/>
            <person name="Alvarado L."/>
            <person name="Arachchi H.M."/>
            <person name="Berlin A."/>
            <person name="Brown A."/>
            <person name="Chapman S.B."/>
            <person name="Chen Z."/>
            <person name="Dunbar C."/>
            <person name="Freedman E."/>
            <person name="Gearin G."/>
            <person name="Gellesch M."/>
            <person name="Goldberg J."/>
            <person name="Griggs A."/>
            <person name="Gujja S."/>
            <person name="Heiman D."/>
            <person name="Howarth C."/>
            <person name="Larson L."/>
            <person name="Lui A."/>
            <person name="MacDonald P.J.P."/>
            <person name="Montmayeur A."/>
            <person name="Murphy C."/>
            <person name="Neiman D."/>
            <person name="Pearson M."/>
            <person name="Priest M."/>
            <person name="Roberts A."/>
            <person name="Saif S."/>
            <person name="Shea T."/>
            <person name="Shenoy N."/>
            <person name="Sisk P."/>
            <person name="Stolte C."/>
            <person name="Sykes S."/>
            <person name="Wortman J."/>
            <person name="Nusbaum C."/>
            <person name="Birren B."/>
        </authorList>
    </citation>
    <scope>NUCLEOTIDE SEQUENCE [LARGE SCALE GENOMIC DNA]</scope>
    <source>
        <strain evidence="2 3">1_3_50AFAA</strain>
    </source>
</reference>
<dbReference type="PANTHER" id="PTHR30627:SF24">
    <property type="entry name" value="PENICILLIN-BINDING PROTEIN 4B"/>
    <property type="match status" value="1"/>
</dbReference>
<dbReference type="PANTHER" id="PTHR30627">
    <property type="entry name" value="PEPTIDOGLYCAN D,D-TRANSPEPTIDASE"/>
    <property type="match status" value="1"/>
</dbReference>
<dbReference type="SUPFAM" id="SSF56601">
    <property type="entry name" value="beta-lactamase/transpeptidase-like"/>
    <property type="match status" value="1"/>
</dbReference>